<dbReference type="EMBL" id="GBRH01182236">
    <property type="protein sequence ID" value="JAE15660.1"/>
    <property type="molecule type" value="Transcribed_RNA"/>
</dbReference>
<dbReference type="AlphaFoldDB" id="A0A0A9FS30"/>
<accession>A0A0A9FS30</accession>
<sequence length="72" mass="8006">MALNAARPTPLNCSRRTDSSISAANLARCTAEGSSTRSLFFDDKDSLHRRDSEFWLSSSFSRSRRDAFSSEA</sequence>
<reference evidence="1" key="2">
    <citation type="journal article" date="2015" name="Data Brief">
        <title>Shoot transcriptome of the giant reed, Arundo donax.</title>
        <authorList>
            <person name="Barrero R.A."/>
            <person name="Guerrero F.D."/>
            <person name="Moolhuijzen P."/>
            <person name="Goolsby J.A."/>
            <person name="Tidwell J."/>
            <person name="Bellgard S.E."/>
            <person name="Bellgard M.I."/>
        </authorList>
    </citation>
    <scope>NUCLEOTIDE SEQUENCE</scope>
    <source>
        <tissue evidence="1">Shoot tissue taken approximately 20 cm above the soil surface</tissue>
    </source>
</reference>
<evidence type="ECO:0000313" key="1">
    <source>
        <dbReference type="EMBL" id="JAE15660.1"/>
    </source>
</evidence>
<reference evidence="1" key="1">
    <citation type="submission" date="2014-09" db="EMBL/GenBank/DDBJ databases">
        <authorList>
            <person name="Magalhaes I.L.F."/>
            <person name="Oliveira U."/>
            <person name="Santos F.R."/>
            <person name="Vidigal T.H.D.A."/>
            <person name="Brescovit A.D."/>
            <person name="Santos A.J."/>
        </authorList>
    </citation>
    <scope>NUCLEOTIDE SEQUENCE</scope>
    <source>
        <tissue evidence="1">Shoot tissue taken approximately 20 cm above the soil surface</tissue>
    </source>
</reference>
<protein>
    <submittedName>
        <fullName evidence="1">Uncharacterized protein</fullName>
    </submittedName>
</protein>
<proteinExistence type="predicted"/>
<name>A0A0A9FS30_ARUDO</name>
<organism evidence="1">
    <name type="scientific">Arundo donax</name>
    <name type="common">Giant reed</name>
    <name type="synonym">Donax arundinaceus</name>
    <dbReference type="NCBI Taxonomy" id="35708"/>
    <lineage>
        <taxon>Eukaryota</taxon>
        <taxon>Viridiplantae</taxon>
        <taxon>Streptophyta</taxon>
        <taxon>Embryophyta</taxon>
        <taxon>Tracheophyta</taxon>
        <taxon>Spermatophyta</taxon>
        <taxon>Magnoliopsida</taxon>
        <taxon>Liliopsida</taxon>
        <taxon>Poales</taxon>
        <taxon>Poaceae</taxon>
        <taxon>PACMAD clade</taxon>
        <taxon>Arundinoideae</taxon>
        <taxon>Arundineae</taxon>
        <taxon>Arundo</taxon>
    </lineage>
</organism>